<dbReference type="KEGG" id="nmes:H9L09_02480"/>
<dbReference type="InterPro" id="IPR052353">
    <property type="entry name" value="Benzoxazolinone_Detox_Enz"/>
</dbReference>
<feature type="domain" description="MOSC" evidence="1">
    <location>
        <begin position="28"/>
        <end position="167"/>
    </location>
</feature>
<gene>
    <name evidence="2" type="ORF">H9L09_02480</name>
</gene>
<dbReference type="PANTHER" id="PTHR30212:SF2">
    <property type="entry name" value="PROTEIN YIIM"/>
    <property type="match status" value="1"/>
</dbReference>
<organism evidence="2 3">
    <name type="scientific">Nocardioides mesophilus</name>
    <dbReference type="NCBI Taxonomy" id="433659"/>
    <lineage>
        <taxon>Bacteria</taxon>
        <taxon>Bacillati</taxon>
        <taxon>Actinomycetota</taxon>
        <taxon>Actinomycetes</taxon>
        <taxon>Propionibacteriales</taxon>
        <taxon>Nocardioidaceae</taxon>
        <taxon>Nocardioides</taxon>
    </lineage>
</organism>
<name>A0A7G9RCM9_9ACTN</name>
<dbReference type="InterPro" id="IPR005302">
    <property type="entry name" value="MoCF_Sase_C"/>
</dbReference>
<accession>A0A7G9RCM9</accession>
<keyword evidence="3" id="KW-1185">Reference proteome</keyword>
<proteinExistence type="predicted"/>
<dbReference type="Proteomes" id="UP000515947">
    <property type="component" value="Chromosome"/>
</dbReference>
<dbReference type="SUPFAM" id="SSF50800">
    <property type="entry name" value="PK beta-barrel domain-like"/>
    <property type="match status" value="1"/>
</dbReference>
<dbReference type="GO" id="GO:0030151">
    <property type="term" value="F:molybdenum ion binding"/>
    <property type="evidence" value="ECO:0007669"/>
    <property type="project" value="InterPro"/>
</dbReference>
<dbReference type="RefSeq" id="WP_187579196.1">
    <property type="nucleotide sequence ID" value="NZ_CP060713.1"/>
</dbReference>
<dbReference type="GO" id="GO:0030170">
    <property type="term" value="F:pyridoxal phosphate binding"/>
    <property type="evidence" value="ECO:0007669"/>
    <property type="project" value="InterPro"/>
</dbReference>
<evidence type="ECO:0000259" key="1">
    <source>
        <dbReference type="PROSITE" id="PS51340"/>
    </source>
</evidence>
<evidence type="ECO:0000313" key="2">
    <source>
        <dbReference type="EMBL" id="QNN53354.1"/>
    </source>
</evidence>
<protein>
    <submittedName>
        <fullName evidence="2">MOSC domain-containing protein</fullName>
    </submittedName>
</protein>
<dbReference type="EMBL" id="CP060713">
    <property type="protein sequence ID" value="QNN53354.1"/>
    <property type="molecule type" value="Genomic_DNA"/>
</dbReference>
<sequence>MHSARVVSVNVGRPRVVEGLDVTSAIDKHVVASAQVGPLGLGSDEVADTKYHGGAYQAVYAYAQEDLDLWSGRLGSTVRPGLFGENLTTAGIDVSEALVGERWRIGPTLLEVTAVRIPCWTFQQWMAVNGFPARGWVKRFAAEGRPGAYLRVLEPGSLRTGDPVVVEHRPGHGVSVALMFRALTTERSLLPLLLDLGDIDPMALREAAAYVAKSSPAPASV</sequence>
<dbReference type="GO" id="GO:0003824">
    <property type="term" value="F:catalytic activity"/>
    <property type="evidence" value="ECO:0007669"/>
    <property type="project" value="InterPro"/>
</dbReference>
<dbReference type="Pfam" id="PF03473">
    <property type="entry name" value="MOSC"/>
    <property type="match status" value="1"/>
</dbReference>
<dbReference type="Gene3D" id="2.40.33.20">
    <property type="entry name" value="PK beta-barrel domain-like"/>
    <property type="match status" value="1"/>
</dbReference>
<dbReference type="PANTHER" id="PTHR30212">
    <property type="entry name" value="PROTEIN YIIM"/>
    <property type="match status" value="1"/>
</dbReference>
<dbReference type="AlphaFoldDB" id="A0A7G9RCM9"/>
<dbReference type="InterPro" id="IPR011037">
    <property type="entry name" value="Pyrv_Knase-like_insert_dom_sf"/>
</dbReference>
<evidence type="ECO:0000313" key="3">
    <source>
        <dbReference type="Proteomes" id="UP000515947"/>
    </source>
</evidence>
<dbReference type="PROSITE" id="PS51340">
    <property type="entry name" value="MOSC"/>
    <property type="match status" value="1"/>
</dbReference>
<reference evidence="2 3" key="1">
    <citation type="submission" date="2020-08" db="EMBL/GenBank/DDBJ databases">
        <title>Genome sequence of Nocardioides mesophilus KACC 16243T.</title>
        <authorList>
            <person name="Hyun D.-W."/>
            <person name="Bae J.-W."/>
        </authorList>
    </citation>
    <scope>NUCLEOTIDE SEQUENCE [LARGE SCALE GENOMIC DNA]</scope>
    <source>
        <strain evidence="2 3">KACC 16243</strain>
    </source>
</reference>